<dbReference type="HOGENOM" id="CLU_100939_2_0_5"/>
<dbReference type="InterPro" id="IPR007410">
    <property type="entry name" value="LpqE-like"/>
</dbReference>
<gene>
    <name evidence="2" type="ORF">rosmuc_03240</name>
</gene>
<accession>A0A0A0HJ45</accession>
<evidence type="ECO:0000256" key="1">
    <source>
        <dbReference type="SAM" id="SignalP"/>
    </source>
</evidence>
<dbReference type="PANTHER" id="PTHR36302">
    <property type="entry name" value="BLR7088 PROTEIN"/>
    <property type="match status" value="1"/>
</dbReference>
<dbReference type="SUPFAM" id="SSF110087">
    <property type="entry name" value="DR1885-like metal-binding protein"/>
    <property type="match status" value="1"/>
</dbReference>
<dbReference type="InterPro" id="IPR058248">
    <property type="entry name" value="Lxx211020-like"/>
</dbReference>
<evidence type="ECO:0000313" key="3">
    <source>
        <dbReference type="Proteomes" id="UP000030021"/>
    </source>
</evidence>
<evidence type="ECO:0008006" key="4">
    <source>
        <dbReference type="Google" id="ProtNLM"/>
    </source>
</evidence>
<dbReference type="PANTHER" id="PTHR36302:SF1">
    <property type="entry name" value="COPPER CHAPERONE PCU(A)C"/>
    <property type="match status" value="1"/>
</dbReference>
<evidence type="ECO:0000313" key="2">
    <source>
        <dbReference type="EMBL" id="KGM86941.1"/>
    </source>
</evidence>
<dbReference type="eggNOG" id="COG2847">
    <property type="taxonomic scope" value="Bacteria"/>
</dbReference>
<dbReference type="AlphaFoldDB" id="A0A0A0HJ45"/>
<protein>
    <recommendedName>
        <fullName evidence="4">Copper-binding protein</fullName>
    </recommendedName>
</protein>
<comment type="caution">
    <text evidence="2">The sequence shown here is derived from an EMBL/GenBank/DDBJ whole genome shotgun (WGS) entry which is preliminary data.</text>
</comment>
<dbReference type="Proteomes" id="UP000030021">
    <property type="component" value="Unassembled WGS sequence"/>
</dbReference>
<dbReference type="Gene3D" id="2.60.40.1890">
    <property type="entry name" value="PCu(A)C copper chaperone"/>
    <property type="match status" value="1"/>
</dbReference>
<feature type="signal peptide" evidence="1">
    <location>
        <begin position="1"/>
        <end position="22"/>
    </location>
</feature>
<dbReference type="PATRIC" id="fig|1288298.3.peg.3248"/>
<keyword evidence="1" id="KW-0732">Signal</keyword>
<dbReference type="RefSeq" id="WP_037269061.1">
    <property type="nucleotide sequence ID" value="NZ_KN293975.1"/>
</dbReference>
<feature type="chain" id="PRO_5001963250" description="Copper-binding protein" evidence="1">
    <location>
        <begin position="23"/>
        <end position="158"/>
    </location>
</feature>
<dbReference type="OrthoDB" id="9796962at2"/>
<dbReference type="Pfam" id="PF04314">
    <property type="entry name" value="PCuAC"/>
    <property type="match status" value="1"/>
</dbReference>
<dbReference type="InterPro" id="IPR036182">
    <property type="entry name" value="PCuAC_sf"/>
</dbReference>
<reference evidence="2 3" key="1">
    <citation type="submission" date="2013-01" db="EMBL/GenBank/DDBJ databases">
        <authorList>
            <person name="Fiebig A."/>
            <person name="Goeker M."/>
            <person name="Klenk H.-P.P."/>
        </authorList>
    </citation>
    <scope>NUCLEOTIDE SEQUENCE [LARGE SCALE GENOMIC DNA]</scope>
    <source>
        <strain evidence="2 3">DSM 17069</strain>
    </source>
</reference>
<dbReference type="STRING" id="215743.ROSMUCSMR3_00859"/>
<proteinExistence type="predicted"/>
<sequence length="158" mass="16439">MSFKSPLLAALAATVLAVPALAQEIHVLDTYARSASPTAKTGAAFMLIENIGDADDRLLGAASPAAQKVELHTHLEEGGVMKMTHVEEGFAIAAGETLVLQRGGAHVMLMGLTESFEQGKIIPLTLVFEKSGEIVVDVPVDLARKPEDAGAKGHGTGN</sequence>
<dbReference type="EMBL" id="AONH01000016">
    <property type="protein sequence ID" value="KGM86941.1"/>
    <property type="molecule type" value="Genomic_DNA"/>
</dbReference>
<name>A0A0A0HJ45_9RHOB</name>
<organism evidence="2 3">
    <name type="scientific">Roseovarius mucosus DSM 17069</name>
    <dbReference type="NCBI Taxonomy" id="1288298"/>
    <lineage>
        <taxon>Bacteria</taxon>
        <taxon>Pseudomonadati</taxon>
        <taxon>Pseudomonadota</taxon>
        <taxon>Alphaproteobacteria</taxon>
        <taxon>Rhodobacterales</taxon>
        <taxon>Roseobacteraceae</taxon>
        <taxon>Roseovarius</taxon>
    </lineage>
</organism>